<evidence type="ECO:0000313" key="3">
    <source>
        <dbReference type="Proteomes" id="UP000199636"/>
    </source>
</evidence>
<feature type="coiled-coil region" evidence="1">
    <location>
        <begin position="28"/>
        <end position="90"/>
    </location>
</feature>
<dbReference type="AlphaFoldDB" id="A0A1G8CT94"/>
<accession>A0A1G8CT94</accession>
<sequence>MTTNTQQLAALLEQADAALMSAECHQWLSQARKDINTARNALTKAIRELSLQTAVAEALKIENKELRGAAAHWESEARFLQTQLDSARTERDRNKRTICDMALDIVAVGEALGVPPAEQVGGTAEFVDLIQALSKDKARLDRLDQLNAALNAKYGTTYRWQVIVNHNVNRLMLGHLKFDLNDQDCNGLPSCRDALDTIMPAESPAQGNAA</sequence>
<dbReference type="EMBL" id="FNDS01000001">
    <property type="protein sequence ID" value="SDH48702.1"/>
    <property type="molecule type" value="Genomic_DNA"/>
</dbReference>
<keyword evidence="3" id="KW-1185">Reference proteome</keyword>
<keyword evidence="1" id="KW-0175">Coiled coil</keyword>
<dbReference type="Proteomes" id="UP000199636">
    <property type="component" value="Unassembled WGS sequence"/>
</dbReference>
<organism evidence="2 3">
    <name type="scientific">Pseudomonas panipatensis</name>
    <dbReference type="NCBI Taxonomy" id="428992"/>
    <lineage>
        <taxon>Bacteria</taxon>
        <taxon>Pseudomonadati</taxon>
        <taxon>Pseudomonadota</taxon>
        <taxon>Gammaproteobacteria</taxon>
        <taxon>Pseudomonadales</taxon>
        <taxon>Pseudomonadaceae</taxon>
        <taxon>Pseudomonas</taxon>
    </lineage>
</organism>
<dbReference type="STRING" id="428992.SAMN05216272_101760"/>
<reference evidence="3" key="1">
    <citation type="submission" date="2016-10" db="EMBL/GenBank/DDBJ databases">
        <authorList>
            <person name="Varghese N."/>
            <person name="Submissions S."/>
        </authorList>
    </citation>
    <scope>NUCLEOTIDE SEQUENCE [LARGE SCALE GENOMIC DNA]</scope>
    <source>
        <strain evidence="3">CCM 7469</strain>
    </source>
</reference>
<proteinExistence type="predicted"/>
<dbReference type="RefSeq" id="WP_090260982.1">
    <property type="nucleotide sequence ID" value="NZ_FNDS01000001.1"/>
</dbReference>
<gene>
    <name evidence="2" type="ORF">SAMN05216272_101760</name>
</gene>
<protein>
    <submittedName>
        <fullName evidence="2">Uncharacterized protein</fullName>
    </submittedName>
</protein>
<evidence type="ECO:0000256" key="1">
    <source>
        <dbReference type="SAM" id="Coils"/>
    </source>
</evidence>
<name>A0A1G8CT94_9PSED</name>
<evidence type="ECO:0000313" key="2">
    <source>
        <dbReference type="EMBL" id="SDH48702.1"/>
    </source>
</evidence>